<feature type="transmembrane region" description="Helical" evidence="6">
    <location>
        <begin position="156"/>
        <end position="180"/>
    </location>
</feature>
<evidence type="ECO:0000256" key="5">
    <source>
        <dbReference type="ARBA" id="ARBA00023251"/>
    </source>
</evidence>
<comment type="similarity">
    <text evidence="6">Belongs to the ABC-2 integral membrane protein family.</text>
</comment>
<proteinExistence type="inferred from homology"/>
<dbReference type="RefSeq" id="WP_090800191.1">
    <property type="nucleotide sequence ID" value="NZ_BOND01000024.1"/>
</dbReference>
<dbReference type="AlphaFoldDB" id="A0A1H3TS78"/>
<organism evidence="8 9">
    <name type="scientific">Asanoa ishikariensis</name>
    <dbReference type="NCBI Taxonomy" id="137265"/>
    <lineage>
        <taxon>Bacteria</taxon>
        <taxon>Bacillati</taxon>
        <taxon>Actinomycetota</taxon>
        <taxon>Actinomycetes</taxon>
        <taxon>Micromonosporales</taxon>
        <taxon>Micromonosporaceae</taxon>
        <taxon>Asanoa</taxon>
    </lineage>
</organism>
<keyword evidence="3 6" id="KW-1133">Transmembrane helix</keyword>
<feature type="transmembrane region" description="Helical" evidence="6">
    <location>
        <begin position="77"/>
        <end position="100"/>
    </location>
</feature>
<keyword evidence="6" id="KW-0813">Transport</keyword>
<dbReference type="Proteomes" id="UP000199632">
    <property type="component" value="Unassembled WGS sequence"/>
</dbReference>
<evidence type="ECO:0000256" key="2">
    <source>
        <dbReference type="ARBA" id="ARBA00022692"/>
    </source>
</evidence>
<dbReference type="InterPro" id="IPR047817">
    <property type="entry name" value="ABC2_TM_bact-type"/>
</dbReference>
<evidence type="ECO:0000259" key="7">
    <source>
        <dbReference type="PROSITE" id="PS51012"/>
    </source>
</evidence>
<dbReference type="GO" id="GO:0043190">
    <property type="term" value="C:ATP-binding cassette (ABC) transporter complex"/>
    <property type="evidence" value="ECO:0007669"/>
    <property type="project" value="InterPro"/>
</dbReference>
<dbReference type="PROSITE" id="PS51012">
    <property type="entry name" value="ABC_TM2"/>
    <property type="match status" value="1"/>
</dbReference>
<dbReference type="PANTHER" id="PTHR43229">
    <property type="entry name" value="NODULATION PROTEIN J"/>
    <property type="match status" value="1"/>
</dbReference>
<reference evidence="9" key="1">
    <citation type="submission" date="2016-10" db="EMBL/GenBank/DDBJ databases">
        <authorList>
            <person name="Varghese N."/>
            <person name="Submissions S."/>
        </authorList>
    </citation>
    <scope>NUCLEOTIDE SEQUENCE [LARGE SCALE GENOMIC DNA]</scope>
    <source>
        <strain evidence="9">DSM 44718</strain>
    </source>
</reference>
<evidence type="ECO:0000256" key="3">
    <source>
        <dbReference type="ARBA" id="ARBA00022989"/>
    </source>
</evidence>
<feature type="domain" description="ABC transmembrane type-2" evidence="7">
    <location>
        <begin position="45"/>
        <end position="273"/>
    </location>
</feature>
<feature type="transmembrane region" description="Helical" evidence="6">
    <location>
        <begin position="252"/>
        <end position="270"/>
    </location>
</feature>
<dbReference type="InterPro" id="IPR013525">
    <property type="entry name" value="ABC2_TM"/>
</dbReference>
<name>A0A1H3TS78_9ACTN</name>
<dbReference type="InterPro" id="IPR000412">
    <property type="entry name" value="ABC_2_transport"/>
</dbReference>
<dbReference type="InterPro" id="IPR051784">
    <property type="entry name" value="Nod_factor_ABC_transporter"/>
</dbReference>
<feature type="transmembrane region" description="Helical" evidence="6">
    <location>
        <begin position="45"/>
        <end position="65"/>
    </location>
</feature>
<accession>A0A1H3TS78</accession>
<feature type="transmembrane region" description="Helical" evidence="6">
    <location>
        <begin position="192"/>
        <end position="209"/>
    </location>
</feature>
<dbReference type="GO" id="GO:0140359">
    <property type="term" value="F:ABC-type transporter activity"/>
    <property type="evidence" value="ECO:0007669"/>
    <property type="project" value="InterPro"/>
</dbReference>
<feature type="transmembrane region" description="Helical" evidence="6">
    <location>
        <begin position="121"/>
        <end position="150"/>
    </location>
</feature>
<keyword evidence="6" id="KW-1003">Cell membrane</keyword>
<comment type="subcellular location">
    <subcellularLocation>
        <location evidence="6">Cell membrane</location>
        <topology evidence="6">Multi-pass membrane protein</topology>
    </subcellularLocation>
    <subcellularLocation>
        <location evidence="1">Membrane</location>
        <topology evidence="1">Multi-pass membrane protein</topology>
    </subcellularLocation>
</comment>
<evidence type="ECO:0000256" key="6">
    <source>
        <dbReference type="RuleBase" id="RU361157"/>
    </source>
</evidence>
<dbReference type="STRING" id="137265.SAMN05421684_6306"/>
<sequence length="273" mass="29409">MTDTTVRRVGLVDRGGRQRLSLAGILRDSRVMATRQLRKTLRRPTYIVFSFVQPVIFVLLFRYIFGGAIDTGSVSYVNYLMPGIIVQTAVFGAMVTGIGLTEDLSTGVVDRLRSLPMARSAVLFGRTAADAVTNVLTLIVMTAVGLLVGFRPSQPAWRLAAAFLLVIAFSYVFSWISAWVGLSVKNPETAQSAGFIWVFPLTFASSAFVPTESMPAAVRAFSEVNPVSLCVDAVRSLTIGGPSATAPALQTLAWLAGLLVIFVALAVRAFRRA</sequence>
<evidence type="ECO:0000313" key="8">
    <source>
        <dbReference type="EMBL" id="SDZ53153.1"/>
    </source>
</evidence>
<evidence type="ECO:0000256" key="1">
    <source>
        <dbReference type="ARBA" id="ARBA00004141"/>
    </source>
</evidence>
<keyword evidence="5" id="KW-0046">Antibiotic resistance</keyword>
<keyword evidence="9" id="KW-1185">Reference proteome</keyword>
<keyword evidence="4 6" id="KW-0472">Membrane</keyword>
<keyword evidence="2 6" id="KW-0812">Transmembrane</keyword>
<gene>
    <name evidence="8" type="ORF">SAMN05421684_6306</name>
</gene>
<dbReference type="GO" id="GO:0046677">
    <property type="term" value="P:response to antibiotic"/>
    <property type="evidence" value="ECO:0007669"/>
    <property type="project" value="UniProtKB-KW"/>
</dbReference>
<dbReference type="PANTHER" id="PTHR43229:SF2">
    <property type="entry name" value="NODULATION PROTEIN J"/>
    <property type="match status" value="1"/>
</dbReference>
<protein>
    <recommendedName>
        <fullName evidence="6">Transport permease protein</fullName>
    </recommendedName>
</protein>
<dbReference type="Pfam" id="PF01061">
    <property type="entry name" value="ABC2_membrane"/>
    <property type="match status" value="1"/>
</dbReference>
<evidence type="ECO:0000256" key="4">
    <source>
        <dbReference type="ARBA" id="ARBA00023136"/>
    </source>
</evidence>
<dbReference type="EMBL" id="FNQB01000003">
    <property type="protein sequence ID" value="SDZ53153.1"/>
    <property type="molecule type" value="Genomic_DNA"/>
</dbReference>
<evidence type="ECO:0000313" key="9">
    <source>
        <dbReference type="Proteomes" id="UP000199632"/>
    </source>
</evidence>
<dbReference type="OrthoDB" id="670210at2"/>
<dbReference type="PIRSF" id="PIRSF006648">
    <property type="entry name" value="DrrB"/>
    <property type="match status" value="1"/>
</dbReference>